<dbReference type="GeneID" id="109003427"/>
<feature type="region of interest" description="Disordered" evidence="1">
    <location>
        <begin position="426"/>
        <end position="475"/>
    </location>
</feature>
<feature type="region of interest" description="Disordered" evidence="1">
    <location>
        <begin position="1"/>
        <end position="25"/>
    </location>
</feature>
<gene>
    <name evidence="3" type="primary">LOC109003427</name>
</gene>
<dbReference type="RefSeq" id="XP_035547962.1">
    <property type="nucleotide sequence ID" value="XM_035692069.1"/>
</dbReference>
<protein>
    <submittedName>
        <fullName evidence="3">Protein NO VEIN isoform X1</fullName>
    </submittedName>
</protein>
<feature type="region of interest" description="Disordered" evidence="1">
    <location>
        <begin position="365"/>
        <end position="410"/>
    </location>
</feature>
<dbReference type="Proteomes" id="UP000235220">
    <property type="component" value="Chromosome 7"/>
</dbReference>
<dbReference type="GO" id="GO:0005634">
    <property type="term" value="C:nucleus"/>
    <property type="evidence" value="ECO:0000318"/>
    <property type="project" value="GO_Central"/>
</dbReference>
<feature type="compositionally biased region" description="Gly residues" evidence="1">
    <location>
        <begin position="10"/>
        <end position="19"/>
    </location>
</feature>
<dbReference type="GO" id="GO:0048364">
    <property type="term" value="P:root development"/>
    <property type="evidence" value="ECO:0000318"/>
    <property type="project" value="GO_Central"/>
</dbReference>
<feature type="compositionally biased region" description="Polar residues" evidence="1">
    <location>
        <begin position="387"/>
        <end position="400"/>
    </location>
</feature>
<dbReference type="PANTHER" id="PTHR32387:SF0">
    <property type="entry name" value="PROTEIN NO VEIN"/>
    <property type="match status" value="1"/>
</dbReference>
<feature type="compositionally biased region" description="Acidic residues" evidence="1">
    <location>
        <begin position="370"/>
        <end position="380"/>
    </location>
</feature>
<dbReference type="InterPro" id="IPR052957">
    <property type="entry name" value="Auxin_embryo_med"/>
</dbReference>
<sequence length="2779" mass="312164">MYGQPSGFRPNGGGAGGWGWQHPPTQAQAQAAALQNPDFSLQNTGYYLQAPNPLLHHLLLQNQNVPIQNPSFTPHLHQNLNFSAQNPTVQAQPRPPPQKGPKPRFQTPSSSPNKRELLEKVDRAVDEARRKTIEAGESVTAWKVSQDALLMLKVDSWSSLGFPMQGVPNLFRLMVTEGKINAFIHCFVGVRRITSLHDLEVAICENEGVEKFEELELGPLLRHPLVLHYFSVNSDVTEVLQITGEEIISFLWKFIYKCKYKEIKVEEFLDFIAKKRSVAGKEKLGIRVQSLGMHISVIRKAGNLENATLKKSVEALKSESDKKFRKRPILSSLKKQLDERFNSISQRIESFSSAEKDFCGKHTRFVSSSSDDENSDDCTSDDERTDNATGNHFNLPSKNAKSSDRASSCPYPSQIEEMARLGLKGEICGNPSHASGSPRHNERSGSSKKKRKLGKMSCTTSAPFGSSKKKRKSDNLDCTISTTSKVSKRFEVDVDVHAVDDYRKTDRSSKVNEADFSITENSMRRFITTWKEGCQDCTVSEVFRRMLDFYKTQGRGRKKIKLMLSSFPFVGLLNVAVSSIKFGMWDSIYDAFQAISQNELTKTCNEKYSEYEIIDVEPSLKDAPIIADDHMERIHRVAVEDIISKLATYFELDYDINSYGKSLLERRIILLRKLYHCEFWLAEQFCVKTFKSLGYGEFLMFLEKHASLLPDQIYKFLIADICEQSPLEACMLQHQLVVLVSQALNGLWGDEIMTKQMISSLLTRQFPLISFKILERGCMADFLDIVGKHKSNAISKAVIFSVTLLGMCHVGDLSAYNENDSLETTKVRVDINRKTGALKSVTSKDAIEVLCRAPMLSDLNLWTHWDLIFAPSLGPLLTWLLNEVNTKEFLFLVTKDGKVIRLDHSATVDSYLEAALEGCSFQIAVKLLSLFSLAGGEKHVPLSLLKCHTRHAFEVIFKNSLETIEVNDGWKMVDEASTSNLSSELHMNLFKIDKVVPIISRFVLDCLGYFPTEFRGFAADVLLSGMRSIVKDPASALLSECNQTEQRIMLHEVGLSLGIVEWIDDYHAFCSSDPTDVFSRGSSCLKAAGPEKCISSKNMQDVLGKVSTPEANMNAPAVTDGHNEDYTQVCQSTDGLNVFDGIGSGQMNLLELDEHKNASVVIESIRRDEFGLDPNLSDIESSMLKKQHARLGRALHCLSHELYSQDSHFLLELVQNADDNIYPEDVEPTLTFILRESGIIVLNNELGFSAQNIRALCDVGNSTKKGSNAGYIGQKGIGFKSVFRVTDAPEIHSNGFHVKFDISEGQIGFVLPTIVPPCDIDMFSRLASCDAGHLDPKIWNTCIVLPFRARLSDGTVMNSIMTMFSDLHPSLLLFLHRLKCIKFRNLFNNSVIVMRKEIMGDGIVRVLHGKEKMTWFLASQKLRADVIRPDVKTTEISIAFTLQEPNDGDYAPLLEQQPVFAFLPLRTYGLKFIIQGDFVLPSSREEVDGDSSWNQWLLSEFPGLFVGAERSFCALPCFRENPGKAVSAFLSFVPLVGEVHGFFTSLPRLIISKLRMSNCLLLEGGNDRWVPPCKVLRGWNERASILLPDGLLSDHLGLGFLNRNIKMSDSLTRALGIQEYGPSILLQFISRLSHVENGINSMGLSWLSSWLNELYIMTFHSSGQIMLNSDTETDLIENLRKVKFIPLSDGTYSSVDEGTIWLPTDAISTGFDGVQGLEAFPNLFAKLRTVSHALLSTSTSGNSDTSCMDMNLVDNLIKMFHRIGVQRLSAHEIVKVHILPAVSDARVTNRDKNLMTEYLCFVMIHLQSSCPDCRVEREYIVSELRNKAFVLTNDGFKQPVEVSIHFSKEYGNPVDVNKLANVVDMKWLEVDPTYLRHPVTESLTCGLMKWRAFFQEIGVMDFVRTLQVDKTVADISPTIFKNIMLERDLISPESIVKDWESHELVHLIAMLSKSGLQQSCIFLLEVLDTLWDGYFSDKVTGYCSPKSGGDSKPFKSSLLSSICDAQWIVSSMDDELHYPKDLYYDCDAVRTILGAYAPYAVPKVRSGNLVSNIGFKIKVILDDVLEILKVWRRSKTPFKASISQMSNLYTFIWNEMATSKQKIKEELHSGPFIFVPYASSSSLEDVLPGIFLSPEEVCWHDSTGSLDQMKEIPLCSLTEVTHHPLNKTLSSTYPGLRDFFIDGCGVHETPPLRSYLQILMQLSAISLPSLSANAVFQVFLKWSDGLQTGILTPEDVIYLKECLLKLELTVLPTEQDKWVSLHPSFGLVCWCDDIKLWEQFKNVDNIDFLYFGKLSEVEKQILQAKVSVLMQALGIPALSEVVTREAIYYGLADCSFKASLVGWALPYAQRYFCSVHPDKYIQLKQSGFDFLNRLQVVVVEKLYYRNAIKSGFGTSKKRIECGCLLQDNILYATRDSDSHAIFTELSRLLFNGTPDLHLANFLHMITTMAESGSTEEQTEFFILNSQKMPKLPDEESLWCLSSVPSSTKNDDSLLTSFDSEKMDEQTYPRSKRKAENNPNWPPVDWKTAPGFNYARANGFRTQATSAQHGCGPHKKEDDDSEGTVVRTDNVVPISIDDDWIIEDDSATASTALVLSDNNLEDQSDQACNQTDSGMEVEFDPADFDITADDPELDSSNFHKRDQLRTGTPNATQAARTGRLGELVAFKYIIGKAGNTVVKWVNEDSETGLPYDIVVGEENCREYIEVKATKSRKKDWFNISTREWQFAVDKGESFSIAHVLLSNNAARVSLYKNPVKLCQSGKLQLVVMMPRQQKDFYIVS</sequence>
<dbReference type="OrthoDB" id="1262810at2759"/>
<name>A0A6P9EZG7_JUGRE</name>
<keyword evidence="2" id="KW-1185">Reference proteome</keyword>
<dbReference type="Pfam" id="PF13020">
    <property type="entry name" value="NOV_C"/>
    <property type="match status" value="1"/>
</dbReference>
<feature type="region of interest" description="Disordered" evidence="1">
    <location>
        <begin position="87"/>
        <end position="117"/>
    </location>
</feature>
<dbReference type="Gramene" id="Jr07_14320_p1">
    <property type="protein sequence ID" value="cds.Jr07_14320_p1"/>
    <property type="gene ID" value="Jr07_14320"/>
</dbReference>
<organism evidence="2 3">
    <name type="scientific">Juglans regia</name>
    <name type="common">English walnut</name>
    <dbReference type="NCBI Taxonomy" id="51240"/>
    <lineage>
        <taxon>Eukaryota</taxon>
        <taxon>Viridiplantae</taxon>
        <taxon>Streptophyta</taxon>
        <taxon>Embryophyta</taxon>
        <taxon>Tracheophyta</taxon>
        <taxon>Spermatophyta</taxon>
        <taxon>Magnoliopsida</taxon>
        <taxon>eudicotyledons</taxon>
        <taxon>Gunneridae</taxon>
        <taxon>Pentapetalae</taxon>
        <taxon>rosids</taxon>
        <taxon>fabids</taxon>
        <taxon>Fagales</taxon>
        <taxon>Juglandaceae</taxon>
        <taxon>Juglans</taxon>
    </lineage>
</organism>
<feature type="region of interest" description="Disordered" evidence="1">
    <location>
        <begin position="2484"/>
        <end position="2526"/>
    </location>
</feature>
<accession>A0A6P9EZG7</accession>
<dbReference type="FunCoup" id="A0A6P9EZG7">
    <property type="interactions" value="451"/>
</dbReference>
<feature type="compositionally biased region" description="Polar residues" evidence="1">
    <location>
        <begin position="2484"/>
        <end position="2497"/>
    </location>
</feature>
<evidence type="ECO:0000313" key="3">
    <source>
        <dbReference type="RefSeq" id="XP_035547962.1"/>
    </source>
</evidence>
<proteinExistence type="predicted"/>
<dbReference type="GO" id="GO:0009793">
    <property type="term" value="P:embryo development ending in seed dormancy"/>
    <property type="evidence" value="ECO:0000318"/>
    <property type="project" value="GO_Central"/>
</dbReference>
<dbReference type="NCBIfam" id="NF047352">
    <property type="entry name" value="P_loop_sacsin"/>
    <property type="match status" value="1"/>
</dbReference>
<dbReference type="SUPFAM" id="SSF55874">
    <property type="entry name" value="ATPase domain of HSP90 chaperone/DNA topoisomerase II/histidine kinase"/>
    <property type="match status" value="1"/>
</dbReference>
<dbReference type="Gene3D" id="3.30.565.10">
    <property type="entry name" value="Histidine kinase-like ATPase, C-terminal domain"/>
    <property type="match status" value="1"/>
</dbReference>
<dbReference type="InterPro" id="IPR036890">
    <property type="entry name" value="HATPase_C_sf"/>
</dbReference>
<evidence type="ECO:0000313" key="2">
    <source>
        <dbReference type="Proteomes" id="UP000235220"/>
    </source>
</evidence>
<reference evidence="3" key="1">
    <citation type="submission" date="2025-08" db="UniProtKB">
        <authorList>
            <consortium name="RefSeq"/>
        </authorList>
    </citation>
    <scope>IDENTIFICATION</scope>
    <source>
        <tissue evidence="3">Leaves</tissue>
    </source>
</reference>
<dbReference type="InterPro" id="IPR024975">
    <property type="entry name" value="NOV_C"/>
</dbReference>
<evidence type="ECO:0000256" key="1">
    <source>
        <dbReference type="SAM" id="MobiDB-lite"/>
    </source>
</evidence>
<dbReference type="GO" id="GO:0010305">
    <property type="term" value="P:leaf vascular tissue pattern formation"/>
    <property type="evidence" value="ECO:0000318"/>
    <property type="project" value="GO_Central"/>
</dbReference>
<feature type="region of interest" description="Disordered" evidence="1">
    <location>
        <begin position="2543"/>
        <end position="2563"/>
    </location>
</feature>
<dbReference type="PANTHER" id="PTHR32387">
    <property type="entry name" value="WU:FJ29H11"/>
    <property type="match status" value="1"/>
</dbReference>